<dbReference type="AlphaFoldDB" id="A0A1F5G0D9"/>
<feature type="compositionally biased region" description="Low complexity" evidence="1">
    <location>
        <begin position="63"/>
        <end position="91"/>
    </location>
</feature>
<sequence>MSELETTPILPVTPPRRSFPLWPLLLGSLFVFLLAGGLGGFYYLTKLKSEINSSPSPSPIVSPTPSVSATPSASPKSSPKPSLKPSLKPTSKPSPLPTIPSFTPINLDLRFGNPSANIKQTFDDGSGTGRVINREYSSIQTGQFDELPSSWSPRVTVCYHLIANEKLDGALINYTFSLDNVTEVQDNFSSIGIMEAGRIYDWCHDVTTALGAHTAKLVLNPTRSLKEGNYANDLARVDWTNLADNIPPNFTLMGPVYEGTTGVCLFPQYISDNVTLVSALKIEQKVDSADWTAFTGTRYCFANEHNTTHTYSVKITDARGNKTEQTRTFTITLPD</sequence>
<evidence type="ECO:0000256" key="2">
    <source>
        <dbReference type="SAM" id="Phobius"/>
    </source>
</evidence>
<comment type="caution">
    <text evidence="3">The sequence shown here is derived from an EMBL/GenBank/DDBJ whole genome shotgun (WGS) entry which is preliminary data.</text>
</comment>
<keyword evidence="2" id="KW-0472">Membrane</keyword>
<accession>A0A1F5G0D9</accession>
<feature type="region of interest" description="Disordered" evidence="1">
    <location>
        <begin position="54"/>
        <end position="99"/>
    </location>
</feature>
<gene>
    <name evidence="3" type="ORF">A2618_00065</name>
</gene>
<keyword evidence="2" id="KW-0812">Transmembrane</keyword>
<evidence type="ECO:0000256" key="1">
    <source>
        <dbReference type="SAM" id="MobiDB-lite"/>
    </source>
</evidence>
<protein>
    <recommendedName>
        <fullName evidence="5">Hydroxyproline-rich glycoprotein VSP-3</fullName>
    </recommendedName>
</protein>
<dbReference type="EMBL" id="MFAR01000007">
    <property type="protein sequence ID" value="OGD85307.1"/>
    <property type="molecule type" value="Genomic_DNA"/>
</dbReference>
<keyword evidence="2" id="KW-1133">Transmembrane helix</keyword>
<reference evidence="3 4" key="1">
    <citation type="journal article" date="2016" name="Nat. Commun.">
        <title>Thousands of microbial genomes shed light on interconnected biogeochemical processes in an aquifer system.</title>
        <authorList>
            <person name="Anantharaman K."/>
            <person name="Brown C.T."/>
            <person name="Hug L.A."/>
            <person name="Sharon I."/>
            <person name="Castelle C.J."/>
            <person name="Probst A.J."/>
            <person name="Thomas B.C."/>
            <person name="Singh A."/>
            <person name="Wilkins M.J."/>
            <person name="Karaoz U."/>
            <person name="Brodie E.L."/>
            <person name="Williams K.H."/>
            <person name="Hubbard S.S."/>
            <person name="Banfield J.F."/>
        </authorList>
    </citation>
    <scope>NUCLEOTIDE SEQUENCE [LARGE SCALE GENOMIC DNA]</scope>
</reference>
<name>A0A1F5G0D9_9BACT</name>
<evidence type="ECO:0000313" key="4">
    <source>
        <dbReference type="Proteomes" id="UP000177921"/>
    </source>
</evidence>
<feature type="transmembrane region" description="Helical" evidence="2">
    <location>
        <begin position="20"/>
        <end position="44"/>
    </location>
</feature>
<evidence type="ECO:0000313" key="3">
    <source>
        <dbReference type="EMBL" id="OGD85307.1"/>
    </source>
</evidence>
<dbReference type="Proteomes" id="UP000177921">
    <property type="component" value="Unassembled WGS sequence"/>
</dbReference>
<evidence type="ECO:0008006" key="5">
    <source>
        <dbReference type="Google" id="ProtNLM"/>
    </source>
</evidence>
<organism evidence="3 4">
    <name type="scientific">Candidatus Collierbacteria bacterium RIFOXYD1_FULL_46_26</name>
    <dbReference type="NCBI Taxonomy" id="1817732"/>
    <lineage>
        <taxon>Bacteria</taxon>
        <taxon>Candidatus Collieribacteriota</taxon>
    </lineage>
</organism>
<proteinExistence type="predicted"/>